<dbReference type="InterPro" id="IPR036388">
    <property type="entry name" value="WH-like_DNA-bd_sf"/>
</dbReference>
<sequence>MTVNQNIVKTQDANCPHDKRVSCGNCRLNTICLPISLHIEDIDRLNGIIQRGKPLQKGDYLYRANDHFHSVYAIRSGAVKALTLSDNGEEQVTGFYLPGEVVGMDGIADNRYTNSVIALETASVCEIPFNRMEELSLQIPNLQRHFFQLMSREITQDQQIITLLSKSSAEERIAALLLSISSRNSRRQLSANAFRLPMSRTDIGNYLGLTIETVSRIFTRLQKQNVISVDKKEVLITDMELLRNIANGDGHC</sequence>
<dbReference type="InterPro" id="IPR012318">
    <property type="entry name" value="HTH_CRP"/>
</dbReference>
<keyword evidence="1" id="KW-0805">Transcription regulation</keyword>
<evidence type="ECO:0000256" key="2">
    <source>
        <dbReference type="ARBA" id="ARBA00023125"/>
    </source>
</evidence>
<dbReference type="RefSeq" id="WP_378121017.1">
    <property type="nucleotide sequence ID" value="NZ_JBHRTF010000006.1"/>
</dbReference>
<evidence type="ECO:0000259" key="4">
    <source>
        <dbReference type="PROSITE" id="PS50042"/>
    </source>
</evidence>
<dbReference type="Gene3D" id="2.60.120.10">
    <property type="entry name" value="Jelly Rolls"/>
    <property type="match status" value="1"/>
</dbReference>
<dbReference type="InterPro" id="IPR000595">
    <property type="entry name" value="cNMP-bd_dom"/>
</dbReference>
<dbReference type="PRINTS" id="PR00034">
    <property type="entry name" value="HTHCRP"/>
</dbReference>
<dbReference type="Pfam" id="PF13545">
    <property type="entry name" value="HTH_Crp_2"/>
    <property type="match status" value="1"/>
</dbReference>
<protein>
    <submittedName>
        <fullName evidence="6">Fumarate/nitrate reduction transcriptional regulator Fnr</fullName>
    </submittedName>
</protein>
<dbReference type="CDD" id="cd00038">
    <property type="entry name" value="CAP_ED"/>
    <property type="match status" value="1"/>
</dbReference>
<keyword evidence="2" id="KW-0238">DNA-binding</keyword>
<feature type="domain" description="HTH crp-type" evidence="5">
    <location>
        <begin position="167"/>
        <end position="240"/>
    </location>
</feature>
<reference evidence="7" key="1">
    <citation type="journal article" date="2019" name="Int. J. Syst. Evol. Microbiol.">
        <title>The Global Catalogue of Microorganisms (GCM) 10K type strain sequencing project: providing services to taxonomists for standard genome sequencing and annotation.</title>
        <authorList>
            <consortium name="The Broad Institute Genomics Platform"/>
            <consortium name="The Broad Institute Genome Sequencing Center for Infectious Disease"/>
            <person name="Wu L."/>
            <person name="Ma J."/>
        </authorList>
    </citation>
    <scope>NUCLEOTIDE SEQUENCE [LARGE SCALE GENOMIC DNA]</scope>
    <source>
        <strain evidence="7">KCTC 52237</strain>
    </source>
</reference>
<dbReference type="PANTHER" id="PTHR24567">
    <property type="entry name" value="CRP FAMILY TRANSCRIPTIONAL REGULATORY PROTEIN"/>
    <property type="match status" value="1"/>
</dbReference>
<feature type="domain" description="Cyclic nucleotide-binding" evidence="4">
    <location>
        <begin position="55"/>
        <end position="103"/>
    </location>
</feature>
<evidence type="ECO:0000313" key="7">
    <source>
        <dbReference type="Proteomes" id="UP001595555"/>
    </source>
</evidence>
<dbReference type="InterPro" id="IPR014710">
    <property type="entry name" value="RmlC-like_jellyroll"/>
</dbReference>
<dbReference type="SMART" id="SM00419">
    <property type="entry name" value="HTH_CRP"/>
    <property type="match status" value="1"/>
</dbReference>
<dbReference type="EMBL" id="JBHRTF010000006">
    <property type="protein sequence ID" value="MFC3116866.1"/>
    <property type="molecule type" value="Genomic_DNA"/>
</dbReference>
<evidence type="ECO:0000313" key="6">
    <source>
        <dbReference type="EMBL" id="MFC3116866.1"/>
    </source>
</evidence>
<accession>A0ABV7FGT2</accession>
<dbReference type="InterPro" id="IPR018335">
    <property type="entry name" value="Tscrpt_reg_HTH_Crp-type_CS"/>
</dbReference>
<dbReference type="Gene3D" id="1.10.10.10">
    <property type="entry name" value="Winged helix-like DNA-binding domain superfamily/Winged helix DNA-binding domain"/>
    <property type="match status" value="1"/>
</dbReference>
<organism evidence="6 7">
    <name type="scientific">Cellvibrio fontiphilus</name>
    <dbReference type="NCBI Taxonomy" id="1815559"/>
    <lineage>
        <taxon>Bacteria</taxon>
        <taxon>Pseudomonadati</taxon>
        <taxon>Pseudomonadota</taxon>
        <taxon>Gammaproteobacteria</taxon>
        <taxon>Cellvibrionales</taxon>
        <taxon>Cellvibrionaceae</taxon>
        <taxon>Cellvibrio</taxon>
    </lineage>
</organism>
<dbReference type="SMART" id="SM00100">
    <property type="entry name" value="cNMP"/>
    <property type="match status" value="1"/>
</dbReference>
<evidence type="ECO:0000259" key="5">
    <source>
        <dbReference type="PROSITE" id="PS51063"/>
    </source>
</evidence>
<evidence type="ECO:0000256" key="3">
    <source>
        <dbReference type="ARBA" id="ARBA00023163"/>
    </source>
</evidence>
<dbReference type="SUPFAM" id="SSF46785">
    <property type="entry name" value="Winged helix' DNA-binding domain"/>
    <property type="match status" value="1"/>
</dbReference>
<keyword evidence="7" id="KW-1185">Reference proteome</keyword>
<dbReference type="PANTHER" id="PTHR24567:SF75">
    <property type="entry name" value="FUMARATE AND NITRATE REDUCTION REGULATORY PROTEIN"/>
    <property type="match status" value="1"/>
</dbReference>
<dbReference type="CDD" id="cd00092">
    <property type="entry name" value="HTH_CRP"/>
    <property type="match status" value="1"/>
</dbReference>
<dbReference type="PROSITE" id="PS50042">
    <property type="entry name" value="CNMP_BINDING_3"/>
    <property type="match status" value="1"/>
</dbReference>
<dbReference type="InterPro" id="IPR018490">
    <property type="entry name" value="cNMP-bd_dom_sf"/>
</dbReference>
<dbReference type="PROSITE" id="PS00042">
    <property type="entry name" value="HTH_CRP_1"/>
    <property type="match status" value="1"/>
</dbReference>
<dbReference type="Proteomes" id="UP001595555">
    <property type="component" value="Unassembled WGS sequence"/>
</dbReference>
<comment type="caution">
    <text evidence="6">The sequence shown here is derived from an EMBL/GenBank/DDBJ whole genome shotgun (WGS) entry which is preliminary data.</text>
</comment>
<dbReference type="InterPro" id="IPR036390">
    <property type="entry name" value="WH_DNA-bd_sf"/>
</dbReference>
<dbReference type="SUPFAM" id="SSF51206">
    <property type="entry name" value="cAMP-binding domain-like"/>
    <property type="match status" value="1"/>
</dbReference>
<dbReference type="Pfam" id="PF00027">
    <property type="entry name" value="cNMP_binding"/>
    <property type="match status" value="1"/>
</dbReference>
<gene>
    <name evidence="6" type="primary">fnr</name>
    <name evidence="6" type="ORF">ACFODX_14950</name>
</gene>
<dbReference type="InterPro" id="IPR050397">
    <property type="entry name" value="Env_Response_Regulators"/>
</dbReference>
<keyword evidence="3" id="KW-0804">Transcription</keyword>
<evidence type="ECO:0000256" key="1">
    <source>
        <dbReference type="ARBA" id="ARBA00023015"/>
    </source>
</evidence>
<proteinExistence type="predicted"/>
<name>A0ABV7FGT2_9GAMM</name>
<dbReference type="PROSITE" id="PS51063">
    <property type="entry name" value="HTH_CRP_2"/>
    <property type="match status" value="1"/>
</dbReference>
<dbReference type="NCBIfam" id="NF008365">
    <property type="entry name" value="PRK11161.1"/>
    <property type="match status" value="1"/>
</dbReference>